<keyword evidence="4" id="KW-1185">Reference proteome</keyword>
<comment type="caution">
    <text evidence="3">The sequence shown here is derived from an EMBL/GenBank/DDBJ whole genome shotgun (WGS) entry which is preliminary data.</text>
</comment>
<evidence type="ECO:0000313" key="3">
    <source>
        <dbReference type="EMBL" id="KAF3803984.1"/>
    </source>
</evidence>
<reference evidence="3" key="2">
    <citation type="submission" date="2020-03" db="EMBL/GenBank/DDBJ databases">
        <authorList>
            <person name="Fu F.-F."/>
            <person name="Chen J."/>
        </authorList>
    </citation>
    <scope>NUCLEOTIDE SEQUENCE</scope>
    <source>
        <strain evidence="3">Lc1</strain>
    </source>
</reference>
<sequence>MSLKRKRTMEDIFQSRQITFVIGKEKKEYSIHESAFSLLSRPLEALLTGGMQESQNAKVIWGEVEDDVFLALVEFAYQGSYPIPSLRKVIRQKPSSDSSTCEGLSNDNSQGDAKNGPDNQTFLSINSWMSEAVDRWVPKYIFCNYSFNQGQPPRKPKSTSTWATEMKMSNHTGYTEVFMLHARLYVLADTYAIDKLRELCLRRLRISFLNVTPNAELLETLHDLIFYAFENPTASDEFRELLLHFCIAQMVWLKNNGFLERMREELPEFLADLAVEIPFNCWE</sequence>
<dbReference type="EMBL" id="WVTB01000052">
    <property type="protein sequence ID" value="KAF3803984.1"/>
    <property type="molecule type" value="Genomic_DNA"/>
</dbReference>
<dbReference type="InterPro" id="IPR000210">
    <property type="entry name" value="BTB/POZ_dom"/>
</dbReference>
<dbReference type="PANTHER" id="PTHR47843:SF7">
    <property type="entry name" value="BTB DOMAIN-CONTAINING PROTEIN"/>
    <property type="match status" value="1"/>
</dbReference>
<evidence type="ECO:0000256" key="1">
    <source>
        <dbReference type="SAM" id="MobiDB-lite"/>
    </source>
</evidence>
<gene>
    <name evidence="3" type="ORF">GCG54_00008488</name>
</gene>
<protein>
    <recommendedName>
        <fullName evidence="2">BTB domain-containing protein</fullName>
    </recommendedName>
</protein>
<dbReference type="PANTHER" id="PTHR47843">
    <property type="entry name" value="BTB DOMAIN-CONTAINING PROTEIN-RELATED"/>
    <property type="match status" value="1"/>
</dbReference>
<feature type="region of interest" description="Disordered" evidence="1">
    <location>
        <begin position="97"/>
        <end position="117"/>
    </location>
</feature>
<reference evidence="3" key="1">
    <citation type="journal article" date="2020" name="Phytopathology">
        <title>Genome sequence and comparative analysis of Colletotrichum gloeosporioides isolated from Liriodendron leaves.</title>
        <authorList>
            <person name="Fu F.F."/>
            <person name="Hao Z."/>
            <person name="Wang P."/>
            <person name="Lu Y."/>
            <person name="Xue L.J."/>
            <person name="Wei G."/>
            <person name="Tian Y."/>
            <person name="Baishi H."/>
            <person name="Xu H."/>
            <person name="Shi J."/>
            <person name="Cheng T."/>
            <person name="Wang G."/>
            <person name="Yi Y."/>
            <person name="Chen J."/>
        </authorList>
    </citation>
    <scope>NUCLEOTIDE SEQUENCE</scope>
    <source>
        <strain evidence="3">Lc1</strain>
    </source>
</reference>
<organism evidence="3 4">
    <name type="scientific">Colletotrichum gloeosporioides</name>
    <name type="common">Anthracnose fungus</name>
    <name type="synonym">Glomerella cingulata</name>
    <dbReference type="NCBI Taxonomy" id="474922"/>
    <lineage>
        <taxon>Eukaryota</taxon>
        <taxon>Fungi</taxon>
        <taxon>Dikarya</taxon>
        <taxon>Ascomycota</taxon>
        <taxon>Pezizomycotina</taxon>
        <taxon>Sordariomycetes</taxon>
        <taxon>Hypocreomycetidae</taxon>
        <taxon>Glomerellales</taxon>
        <taxon>Glomerellaceae</taxon>
        <taxon>Colletotrichum</taxon>
        <taxon>Colletotrichum gloeosporioides species complex</taxon>
    </lineage>
</organism>
<dbReference type="GeneID" id="69015629"/>
<dbReference type="AlphaFoldDB" id="A0A8H4CHK9"/>
<name>A0A8H4CHK9_COLGL</name>
<accession>A0A8H4CHK9</accession>
<dbReference type="RefSeq" id="XP_045263143.1">
    <property type="nucleotide sequence ID" value="XM_045408453.1"/>
</dbReference>
<evidence type="ECO:0000259" key="2">
    <source>
        <dbReference type="PROSITE" id="PS50097"/>
    </source>
</evidence>
<proteinExistence type="predicted"/>
<dbReference type="Gene3D" id="3.30.710.10">
    <property type="entry name" value="Potassium Channel Kv1.1, Chain A"/>
    <property type="match status" value="1"/>
</dbReference>
<dbReference type="Proteomes" id="UP000613401">
    <property type="component" value="Unassembled WGS sequence"/>
</dbReference>
<dbReference type="SUPFAM" id="SSF54695">
    <property type="entry name" value="POZ domain"/>
    <property type="match status" value="1"/>
</dbReference>
<dbReference type="InterPro" id="IPR011333">
    <property type="entry name" value="SKP1/BTB/POZ_sf"/>
</dbReference>
<evidence type="ECO:0000313" key="4">
    <source>
        <dbReference type="Proteomes" id="UP000613401"/>
    </source>
</evidence>
<dbReference type="PROSITE" id="PS50097">
    <property type="entry name" value="BTB"/>
    <property type="match status" value="1"/>
</dbReference>
<feature type="domain" description="BTB" evidence="2">
    <location>
        <begin position="16"/>
        <end position="85"/>
    </location>
</feature>